<dbReference type="InterPro" id="IPR012495">
    <property type="entry name" value="TadE-like_dom"/>
</dbReference>
<gene>
    <name evidence="3" type="ORF">ACF05T_03925</name>
</gene>
<protein>
    <submittedName>
        <fullName evidence="3">TadE family type IV pilus minor pilin</fullName>
    </submittedName>
</protein>
<keyword evidence="1" id="KW-0472">Membrane</keyword>
<dbReference type="Proteomes" id="UP001603013">
    <property type="component" value="Unassembled WGS sequence"/>
</dbReference>
<keyword evidence="1" id="KW-0812">Transmembrane</keyword>
<dbReference type="RefSeq" id="WP_391932992.1">
    <property type="nucleotide sequence ID" value="NZ_JBIBSM010000002.1"/>
</dbReference>
<proteinExistence type="predicted"/>
<feature type="transmembrane region" description="Helical" evidence="1">
    <location>
        <begin position="12"/>
        <end position="33"/>
    </location>
</feature>
<dbReference type="EMBL" id="JBIBSM010000002">
    <property type="protein sequence ID" value="MFF8275257.1"/>
    <property type="molecule type" value="Genomic_DNA"/>
</dbReference>
<comment type="caution">
    <text evidence="3">The sequence shown here is derived from an EMBL/GenBank/DDBJ whole genome shotgun (WGS) entry which is preliminary data.</text>
</comment>
<keyword evidence="4" id="KW-1185">Reference proteome</keyword>
<name>A0ABW6Y631_9ACTN</name>
<evidence type="ECO:0000313" key="3">
    <source>
        <dbReference type="EMBL" id="MFF8275257.1"/>
    </source>
</evidence>
<reference evidence="3 4" key="1">
    <citation type="submission" date="2024-10" db="EMBL/GenBank/DDBJ databases">
        <title>The Natural Products Discovery Center: Release of the First 8490 Sequenced Strains for Exploring Actinobacteria Biosynthetic Diversity.</title>
        <authorList>
            <person name="Kalkreuter E."/>
            <person name="Kautsar S.A."/>
            <person name="Yang D."/>
            <person name="Bader C.D."/>
            <person name="Teijaro C.N."/>
            <person name="Fluegel L."/>
            <person name="Davis C.M."/>
            <person name="Simpson J.R."/>
            <person name="Lauterbach L."/>
            <person name="Steele A.D."/>
            <person name="Gui C."/>
            <person name="Meng S."/>
            <person name="Li G."/>
            <person name="Viehrig K."/>
            <person name="Ye F."/>
            <person name="Su P."/>
            <person name="Kiefer A.F."/>
            <person name="Nichols A."/>
            <person name="Cepeda A.J."/>
            <person name="Yan W."/>
            <person name="Fan B."/>
            <person name="Jiang Y."/>
            <person name="Adhikari A."/>
            <person name="Zheng C.-J."/>
            <person name="Schuster L."/>
            <person name="Cowan T.M."/>
            <person name="Smanski M.J."/>
            <person name="Chevrette M.G."/>
            <person name="De Carvalho L.P.S."/>
            <person name="Shen B."/>
        </authorList>
    </citation>
    <scope>NUCLEOTIDE SEQUENCE [LARGE SCALE GENOMIC DNA]</scope>
    <source>
        <strain evidence="3 4">NPDC015755</strain>
    </source>
</reference>
<organism evidence="3 4">
    <name type="scientific">Streptomyces lateritius</name>
    <dbReference type="NCBI Taxonomy" id="67313"/>
    <lineage>
        <taxon>Bacteria</taxon>
        <taxon>Bacillati</taxon>
        <taxon>Actinomycetota</taxon>
        <taxon>Actinomycetes</taxon>
        <taxon>Kitasatosporales</taxon>
        <taxon>Streptomycetaceae</taxon>
        <taxon>Streptomyces</taxon>
    </lineage>
</organism>
<dbReference type="InterPro" id="IPR049790">
    <property type="entry name" value="Rv3655c/TadE"/>
</dbReference>
<evidence type="ECO:0000313" key="4">
    <source>
        <dbReference type="Proteomes" id="UP001603013"/>
    </source>
</evidence>
<evidence type="ECO:0000259" key="2">
    <source>
        <dbReference type="Pfam" id="PF07811"/>
    </source>
</evidence>
<sequence>MRRSEDRGAVTVEAAMALPALVVFTMALVWALAAAAAQIQCVDAARAGARAVARSEPVTAAEAAARAAAPGGARVSVTRSGELWRVTVEAPAPGPGGLGLTLRAGAAALAEDAVEVNPP</sequence>
<evidence type="ECO:0000256" key="1">
    <source>
        <dbReference type="SAM" id="Phobius"/>
    </source>
</evidence>
<accession>A0ABW6Y631</accession>
<dbReference type="Pfam" id="PF07811">
    <property type="entry name" value="TadE"/>
    <property type="match status" value="1"/>
</dbReference>
<dbReference type="NCBIfam" id="NF041390">
    <property type="entry name" value="TadE_Rv3655c"/>
    <property type="match status" value="1"/>
</dbReference>
<feature type="domain" description="TadE-like" evidence="2">
    <location>
        <begin position="8"/>
        <end position="50"/>
    </location>
</feature>
<keyword evidence="1" id="KW-1133">Transmembrane helix</keyword>